<feature type="domain" description="YdbS-like PH" evidence="2">
    <location>
        <begin position="70"/>
        <end position="141"/>
    </location>
</feature>
<proteinExistence type="predicted"/>
<gene>
    <name evidence="3" type="ORF">GCM10010915_14530</name>
</gene>
<reference evidence="3" key="2">
    <citation type="submission" date="2020-09" db="EMBL/GenBank/DDBJ databases">
        <authorList>
            <person name="Sun Q."/>
            <person name="Zhou Y."/>
        </authorList>
    </citation>
    <scope>NUCLEOTIDE SEQUENCE</scope>
    <source>
        <strain evidence="3">CGMCC 1.15152</strain>
    </source>
</reference>
<name>A0A917DG86_9MICO</name>
<evidence type="ECO:0000259" key="2">
    <source>
        <dbReference type="Pfam" id="PF03703"/>
    </source>
</evidence>
<dbReference type="RefSeq" id="WP_188711615.1">
    <property type="nucleotide sequence ID" value="NZ_BMHO01000001.1"/>
</dbReference>
<dbReference type="AlphaFoldDB" id="A0A917DG86"/>
<comment type="caution">
    <text evidence="3">The sequence shown here is derived from an EMBL/GenBank/DDBJ whole genome shotgun (WGS) entry which is preliminary data.</text>
</comment>
<feature type="transmembrane region" description="Helical" evidence="1">
    <location>
        <begin position="18"/>
        <end position="37"/>
    </location>
</feature>
<evidence type="ECO:0000313" key="4">
    <source>
        <dbReference type="Proteomes" id="UP000633205"/>
    </source>
</evidence>
<organism evidence="3 4">
    <name type="scientific">Microbacterium faecale</name>
    <dbReference type="NCBI Taxonomy" id="1804630"/>
    <lineage>
        <taxon>Bacteria</taxon>
        <taxon>Bacillati</taxon>
        <taxon>Actinomycetota</taxon>
        <taxon>Actinomycetes</taxon>
        <taxon>Micrococcales</taxon>
        <taxon>Microbacteriaceae</taxon>
        <taxon>Microbacterium</taxon>
    </lineage>
</organism>
<reference evidence="3" key="1">
    <citation type="journal article" date="2014" name="Int. J. Syst. Evol. Microbiol.">
        <title>Complete genome sequence of Corynebacterium casei LMG S-19264T (=DSM 44701T), isolated from a smear-ripened cheese.</title>
        <authorList>
            <consortium name="US DOE Joint Genome Institute (JGI-PGF)"/>
            <person name="Walter F."/>
            <person name="Albersmeier A."/>
            <person name="Kalinowski J."/>
            <person name="Ruckert C."/>
        </authorList>
    </citation>
    <scope>NUCLEOTIDE SEQUENCE</scope>
    <source>
        <strain evidence="3">CGMCC 1.15152</strain>
    </source>
</reference>
<keyword evidence="4" id="KW-1185">Reference proteome</keyword>
<dbReference type="InterPro" id="IPR005182">
    <property type="entry name" value="YdbS-like_PH"/>
</dbReference>
<keyword evidence="1" id="KW-0812">Transmembrane</keyword>
<evidence type="ECO:0000256" key="1">
    <source>
        <dbReference type="SAM" id="Phobius"/>
    </source>
</evidence>
<sequence length="171" mass="19251">MADQQELRIATFRRGAGWLVWPAVLLIAVAGATGYFLTNLPDPFDDWMLLAAAVVVVFFGVLLPWWTWISRSYIVTTRRIIARHGLLLRRRREFLHATGYGVELLRGPVQGAFGTGTLRLTWAGSTIELRGVRNPKLVRETLSDQIEICQILAHRQAQQLAADPYLEQPSA</sequence>
<accession>A0A917DG86</accession>
<protein>
    <recommendedName>
        <fullName evidence="2">YdbS-like PH domain-containing protein</fullName>
    </recommendedName>
</protein>
<evidence type="ECO:0000313" key="3">
    <source>
        <dbReference type="EMBL" id="GGD35163.1"/>
    </source>
</evidence>
<dbReference type="Proteomes" id="UP000633205">
    <property type="component" value="Unassembled WGS sequence"/>
</dbReference>
<dbReference type="EMBL" id="BMHO01000001">
    <property type="protein sequence ID" value="GGD35163.1"/>
    <property type="molecule type" value="Genomic_DNA"/>
</dbReference>
<feature type="transmembrane region" description="Helical" evidence="1">
    <location>
        <begin position="49"/>
        <end position="69"/>
    </location>
</feature>
<dbReference type="Pfam" id="PF03703">
    <property type="entry name" value="bPH_2"/>
    <property type="match status" value="1"/>
</dbReference>
<keyword evidence="1" id="KW-0472">Membrane</keyword>
<keyword evidence="1" id="KW-1133">Transmembrane helix</keyword>